<feature type="compositionally biased region" description="Basic and acidic residues" evidence="1">
    <location>
        <begin position="146"/>
        <end position="155"/>
    </location>
</feature>
<protein>
    <submittedName>
        <fullName evidence="2">RNA polymerase III polypeptide E isoform 1</fullName>
    </submittedName>
</protein>
<dbReference type="InParanoid" id="A0A2P6MVW5"/>
<dbReference type="STRING" id="1890364.A0A2P6MVW5"/>
<evidence type="ECO:0000256" key="1">
    <source>
        <dbReference type="SAM" id="MobiDB-lite"/>
    </source>
</evidence>
<dbReference type="OrthoDB" id="340681at2759"/>
<keyword evidence="3" id="KW-1185">Reference proteome</keyword>
<dbReference type="GO" id="GO:0042797">
    <property type="term" value="P:tRNA transcription by RNA polymerase III"/>
    <property type="evidence" value="ECO:0007669"/>
    <property type="project" value="TreeGrafter"/>
</dbReference>
<reference evidence="2 3" key="1">
    <citation type="journal article" date="2018" name="Genome Biol. Evol.">
        <title>Multiple Roots of Fruiting Body Formation in Amoebozoa.</title>
        <authorList>
            <person name="Hillmann F."/>
            <person name="Forbes G."/>
            <person name="Novohradska S."/>
            <person name="Ferling I."/>
            <person name="Riege K."/>
            <person name="Groth M."/>
            <person name="Westermann M."/>
            <person name="Marz M."/>
            <person name="Spaller T."/>
            <person name="Winckler T."/>
            <person name="Schaap P."/>
            <person name="Glockner G."/>
        </authorList>
    </citation>
    <scope>NUCLEOTIDE SEQUENCE [LARGE SCALE GENOMIC DNA]</scope>
    <source>
        <strain evidence="2 3">Jena</strain>
    </source>
</reference>
<accession>A0A2P6MVW5</accession>
<name>A0A2P6MVW5_9EUKA</name>
<dbReference type="InterPro" id="IPR006886">
    <property type="entry name" value="RNA_pol_III_Rpc5"/>
</dbReference>
<dbReference type="EMBL" id="MDYQ01000360">
    <property type="protein sequence ID" value="PRP75852.1"/>
    <property type="molecule type" value="Genomic_DNA"/>
</dbReference>
<evidence type="ECO:0000313" key="3">
    <source>
        <dbReference type="Proteomes" id="UP000241769"/>
    </source>
</evidence>
<dbReference type="FunCoup" id="A0A2P6MVW5">
    <property type="interactions" value="294"/>
</dbReference>
<dbReference type="Pfam" id="PF04801">
    <property type="entry name" value="RPC5"/>
    <property type="match status" value="1"/>
</dbReference>
<evidence type="ECO:0000313" key="2">
    <source>
        <dbReference type="EMBL" id="PRP75852.1"/>
    </source>
</evidence>
<feature type="compositionally biased region" description="Basic and acidic residues" evidence="1">
    <location>
        <begin position="177"/>
        <end position="188"/>
    </location>
</feature>
<dbReference type="PANTHER" id="PTHR12069">
    <property type="entry name" value="DNA-DIRECTED RNA POLYMERASES III 80 KDA POLYPEPTIDE RNA POLYMERASE III SUBUNIT 5"/>
    <property type="match status" value="1"/>
</dbReference>
<gene>
    <name evidence="2" type="ORF">PROFUN_14388</name>
</gene>
<dbReference type="GO" id="GO:0005666">
    <property type="term" value="C:RNA polymerase III complex"/>
    <property type="evidence" value="ECO:0007669"/>
    <property type="project" value="TreeGrafter"/>
</dbReference>
<organism evidence="2 3">
    <name type="scientific">Planoprotostelium fungivorum</name>
    <dbReference type="NCBI Taxonomy" id="1890364"/>
    <lineage>
        <taxon>Eukaryota</taxon>
        <taxon>Amoebozoa</taxon>
        <taxon>Evosea</taxon>
        <taxon>Variosea</taxon>
        <taxon>Cavosteliida</taxon>
        <taxon>Cavosteliaceae</taxon>
        <taxon>Planoprotostelium</taxon>
    </lineage>
</organism>
<comment type="caution">
    <text evidence="2">The sequence shown here is derived from an EMBL/GenBank/DDBJ whole genome shotgun (WGS) entry which is preliminary data.</text>
</comment>
<dbReference type="Proteomes" id="UP000241769">
    <property type="component" value="Unassembled WGS sequence"/>
</dbReference>
<dbReference type="AlphaFoldDB" id="A0A2P6MVW5"/>
<feature type="region of interest" description="Disordered" evidence="1">
    <location>
        <begin position="146"/>
        <end position="197"/>
    </location>
</feature>
<proteinExistence type="predicted"/>
<sequence length="572" mass="66323">MMDIVEEEDPVMEEYDLVWHTSMSKDLCLFQFPLRPKDRPIQIKEGNESEQTVLLRNLKMKPQHYKIEADLQVNTFNTQYSEDYKHKYSIPVADPFYINMKGEKIDTKTNYAIGVLSQGQFHMTSLENIVQFRPSYDHVDKYHKPRMVKDPKDEENNTETAEKPSSIMPVNVTKKKRETEKMLADKKKQQQKQAEEEEPWVDMVYIDSTASNSPIHKSRGSREIKDKLTESMMNQLEANMSKADFLEHINPTPPPSFSSNNSVVPLSDIQKKPPNEQVLPIMQNVNIIKYDVLSQLIGNPHKIEVVAQLEKCCVLIKGAWVIKSENVTPPLSERAKAARDVLLCEFHDEEYVDRRKFTLRVDMETDPAKSMMDAIGVLDYGQGYRLKHQDLEFNRENPEVVRKHEMNWTRRKERDSATKQMDKIMAVALTKAVTEEDRKNMDKFLADNFAKYGVRDITMLKRDLDSAVRPVGPYPQSLKKVNLNEALYKIANKTGSVWYRKTWNDPTVDPPRNIVLELLKKNDLFITKKEVFEVCKSRGVSVTEETFDKIAKELCFKGGEKWIMKDGTNADK</sequence>
<dbReference type="PANTHER" id="PTHR12069:SF0">
    <property type="entry name" value="DNA-DIRECTED RNA POLYMERASE III SUBUNIT RPC5"/>
    <property type="match status" value="1"/>
</dbReference>